<dbReference type="Gene3D" id="3.40.630.60">
    <property type="match status" value="1"/>
</dbReference>
<dbReference type="InterPro" id="IPR016181">
    <property type="entry name" value="Acyl_CoA_acyltransferase"/>
</dbReference>
<dbReference type="AlphaFoldDB" id="A0A6P6H8N9"/>
<dbReference type="Pfam" id="PF04709">
    <property type="entry name" value="AMH_N"/>
    <property type="match status" value="2"/>
</dbReference>
<name>A0A6P6H8N9_PUMCO</name>
<evidence type="ECO:0000256" key="2">
    <source>
        <dbReference type="ARBA" id="ARBA00022782"/>
    </source>
</evidence>
<dbReference type="GO" id="GO:0008406">
    <property type="term" value="P:gonad development"/>
    <property type="evidence" value="ECO:0007669"/>
    <property type="project" value="InterPro"/>
</dbReference>
<organism evidence="5 6">
    <name type="scientific">Puma concolor</name>
    <name type="common">Mountain lion</name>
    <name type="synonym">Felis concolor</name>
    <dbReference type="NCBI Taxonomy" id="9696"/>
    <lineage>
        <taxon>Eukaryota</taxon>
        <taxon>Metazoa</taxon>
        <taxon>Chordata</taxon>
        <taxon>Craniata</taxon>
        <taxon>Vertebrata</taxon>
        <taxon>Euteleostomi</taxon>
        <taxon>Mammalia</taxon>
        <taxon>Eutheria</taxon>
        <taxon>Laurasiatheria</taxon>
        <taxon>Carnivora</taxon>
        <taxon>Feliformia</taxon>
        <taxon>Felidae</taxon>
        <taxon>Felinae</taxon>
        <taxon>Puma</taxon>
    </lineage>
</organism>
<dbReference type="GO" id="GO:0005615">
    <property type="term" value="C:extracellular space"/>
    <property type="evidence" value="ECO:0007669"/>
    <property type="project" value="TreeGrafter"/>
</dbReference>
<dbReference type="Proteomes" id="UP000515131">
    <property type="component" value="Unplaced"/>
</dbReference>
<dbReference type="SUPFAM" id="SSF55729">
    <property type="entry name" value="Acyl-CoA N-acyltransferases (Nat)"/>
    <property type="match status" value="1"/>
</dbReference>
<keyword evidence="1 3" id="KW-0732">Signal</keyword>
<evidence type="ECO:0000313" key="5">
    <source>
        <dbReference type="Proteomes" id="UP000515131"/>
    </source>
</evidence>
<evidence type="ECO:0000313" key="6">
    <source>
        <dbReference type="RefSeq" id="XP_025772110.1"/>
    </source>
</evidence>
<dbReference type="RefSeq" id="XP_025772110.1">
    <property type="nucleotide sequence ID" value="XM_025916325.1"/>
</dbReference>
<protein>
    <submittedName>
        <fullName evidence="6">Muellerian-inhibiting factor</fullName>
    </submittedName>
</protein>
<gene>
    <name evidence="6" type="primary">AMH</name>
</gene>
<dbReference type="GO" id="GO:0030154">
    <property type="term" value="P:cell differentiation"/>
    <property type="evidence" value="ECO:0007669"/>
    <property type="project" value="UniProtKB-KW"/>
</dbReference>
<evidence type="ECO:0000256" key="3">
    <source>
        <dbReference type="SAM" id="SignalP"/>
    </source>
</evidence>
<dbReference type="InterPro" id="IPR006799">
    <property type="entry name" value="AMH_N"/>
</dbReference>
<feature type="domain" description="Anti-Mullerian hormone N-terminal" evidence="4">
    <location>
        <begin position="174"/>
        <end position="217"/>
    </location>
</feature>
<proteinExistence type="predicted"/>
<dbReference type="PANTHER" id="PTHR15009">
    <property type="entry name" value="MUELLERIAN-INHIBITING FACTOR"/>
    <property type="match status" value="1"/>
</dbReference>
<evidence type="ECO:0000259" key="4">
    <source>
        <dbReference type="Pfam" id="PF04709"/>
    </source>
</evidence>
<dbReference type="InterPro" id="IPR038581">
    <property type="entry name" value="ODC_AZ_sf"/>
</dbReference>
<dbReference type="PANTHER" id="PTHR15009:SF4">
    <property type="entry name" value="MUELLERIAN-INHIBITING FACTOR"/>
    <property type="match status" value="1"/>
</dbReference>
<dbReference type="KEGG" id="pcoo:112852792"/>
<reference evidence="6" key="1">
    <citation type="submission" date="2025-08" db="UniProtKB">
        <authorList>
            <consortium name="RefSeq"/>
        </authorList>
    </citation>
    <scope>IDENTIFICATION</scope>
    <source>
        <tissue evidence="6">Blood</tissue>
    </source>
</reference>
<dbReference type="InterPro" id="IPR021203">
    <property type="entry name" value="Muellerian-inhibiting_factor"/>
</dbReference>
<dbReference type="GO" id="GO:0001880">
    <property type="term" value="P:Mullerian duct regression"/>
    <property type="evidence" value="ECO:0007669"/>
    <property type="project" value="TreeGrafter"/>
</dbReference>
<feature type="chain" id="PRO_5027977338" evidence="3">
    <location>
        <begin position="22"/>
        <end position="257"/>
    </location>
</feature>
<keyword evidence="2" id="KW-0221">Differentiation</keyword>
<dbReference type="GeneID" id="112852792"/>
<keyword evidence="5" id="KW-1185">Reference proteome</keyword>
<feature type="domain" description="Anti-Mullerian hormone N-terminal" evidence="4">
    <location>
        <begin position="87"/>
        <end position="161"/>
    </location>
</feature>
<dbReference type="GO" id="GO:0008083">
    <property type="term" value="F:growth factor activity"/>
    <property type="evidence" value="ECO:0007669"/>
    <property type="project" value="InterPro"/>
</dbReference>
<feature type="signal peptide" evidence="3">
    <location>
        <begin position="1"/>
        <end position="21"/>
    </location>
</feature>
<evidence type="ECO:0000256" key="1">
    <source>
        <dbReference type="ARBA" id="ARBA00022729"/>
    </source>
</evidence>
<accession>A0A6P6H8N9</accession>
<sequence length="257" mass="27548">MPGLLSPPALVLSVMGALLMAGDPGEEVSSTPALPGGPATGTGGLIFHPDWDWQPPGSPQDPLCLVTLDRGGNGSGSPLRVVGALRGYELAFLEAVRRARWGPHGLATFGVCAPRGRQAALFSLRQLQAWLGEPGGRRLVVLHLEEGEPQTETPGVLQAPRIGARPCTRCLGVKPLQNLCQSPDTRYLVLAVDHPEGAWRSPGLTLTLQPRRDAALLRTFSFLGFEIVRPGHPLVPKRPDACFMAYTFERESSGEEE</sequence>
<dbReference type="CTD" id="268"/>